<name>A0AAE0D0R9_COLKA</name>
<dbReference type="EMBL" id="VYYT01000444">
    <property type="protein sequence ID" value="KAK2735344.1"/>
    <property type="molecule type" value="Genomic_DNA"/>
</dbReference>
<protein>
    <submittedName>
        <fullName evidence="1">Uncharacterized protein</fullName>
    </submittedName>
</protein>
<sequence length="162" mass="17985">MWDSTAGAGEPQLIAGHVMSLVERAERILTTNLVLQVLPRTSVGAEKQGITLCIGLKIIPRPFFLLVGADAFLVANVGVERSSRLLVGQTKIYRCIQRSLSALLVAVLRLEGRAAQQRKDPTEWFNRVVVICGRRRRTTRKEKKAPMLVQVNKWGADSTHAE</sequence>
<gene>
    <name evidence="1" type="ORF">CKAH01_01725</name>
</gene>
<accession>A0AAE0D0R9</accession>
<comment type="caution">
    <text evidence="1">The sequence shown here is derived from an EMBL/GenBank/DDBJ whole genome shotgun (WGS) entry which is preliminary data.</text>
</comment>
<evidence type="ECO:0000313" key="1">
    <source>
        <dbReference type="EMBL" id="KAK2735344.1"/>
    </source>
</evidence>
<proteinExistence type="predicted"/>
<evidence type="ECO:0000313" key="2">
    <source>
        <dbReference type="Proteomes" id="UP001281614"/>
    </source>
</evidence>
<dbReference type="AlphaFoldDB" id="A0AAE0D0R9"/>
<keyword evidence="2" id="KW-1185">Reference proteome</keyword>
<organism evidence="1 2">
    <name type="scientific">Colletotrichum kahawae</name>
    <name type="common">Coffee berry disease fungus</name>
    <dbReference type="NCBI Taxonomy" id="34407"/>
    <lineage>
        <taxon>Eukaryota</taxon>
        <taxon>Fungi</taxon>
        <taxon>Dikarya</taxon>
        <taxon>Ascomycota</taxon>
        <taxon>Pezizomycotina</taxon>
        <taxon>Sordariomycetes</taxon>
        <taxon>Hypocreomycetidae</taxon>
        <taxon>Glomerellales</taxon>
        <taxon>Glomerellaceae</taxon>
        <taxon>Colletotrichum</taxon>
        <taxon>Colletotrichum gloeosporioides species complex</taxon>
    </lineage>
</organism>
<dbReference type="Proteomes" id="UP001281614">
    <property type="component" value="Unassembled WGS sequence"/>
</dbReference>
<reference evidence="1" key="1">
    <citation type="submission" date="2023-02" db="EMBL/GenBank/DDBJ databases">
        <title>Colletotrichum kahawae CIFC_Que2 genome sequencing and assembly.</title>
        <authorList>
            <person name="Baroncelli R."/>
        </authorList>
    </citation>
    <scope>NUCLEOTIDE SEQUENCE</scope>
    <source>
        <strain evidence="1">CIFC_Que2</strain>
    </source>
</reference>